<name>A0A9P3GGD4_9APHY</name>
<evidence type="ECO:0000256" key="2">
    <source>
        <dbReference type="ARBA" id="ARBA00022692"/>
    </source>
</evidence>
<feature type="transmembrane region" description="Helical" evidence="5">
    <location>
        <begin position="220"/>
        <end position="238"/>
    </location>
</feature>
<reference evidence="6 7" key="1">
    <citation type="submission" date="2021-08" db="EMBL/GenBank/DDBJ databases">
        <title>Draft Genome Sequence of Phanerochaete sordida strain YK-624.</title>
        <authorList>
            <person name="Mori T."/>
            <person name="Dohra H."/>
            <person name="Suzuki T."/>
            <person name="Kawagishi H."/>
            <person name="Hirai H."/>
        </authorList>
    </citation>
    <scope>NUCLEOTIDE SEQUENCE [LARGE SCALE GENOMIC DNA]</scope>
    <source>
        <strain evidence="6 7">YK-624</strain>
    </source>
</reference>
<dbReference type="AlphaFoldDB" id="A0A9P3GGD4"/>
<keyword evidence="3 5" id="KW-1133">Transmembrane helix</keyword>
<feature type="transmembrane region" description="Helical" evidence="5">
    <location>
        <begin position="88"/>
        <end position="110"/>
    </location>
</feature>
<organism evidence="6 7">
    <name type="scientific">Phanerochaete sordida</name>
    <dbReference type="NCBI Taxonomy" id="48140"/>
    <lineage>
        <taxon>Eukaryota</taxon>
        <taxon>Fungi</taxon>
        <taxon>Dikarya</taxon>
        <taxon>Basidiomycota</taxon>
        <taxon>Agaricomycotina</taxon>
        <taxon>Agaricomycetes</taxon>
        <taxon>Polyporales</taxon>
        <taxon>Phanerochaetaceae</taxon>
        <taxon>Phanerochaete</taxon>
    </lineage>
</organism>
<dbReference type="InterPro" id="IPR007568">
    <property type="entry name" value="RTA1"/>
</dbReference>
<feature type="transmembrane region" description="Helical" evidence="5">
    <location>
        <begin position="54"/>
        <end position="73"/>
    </location>
</feature>
<evidence type="ECO:0000256" key="3">
    <source>
        <dbReference type="ARBA" id="ARBA00022989"/>
    </source>
</evidence>
<proteinExistence type="predicted"/>
<keyword evidence="2 5" id="KW-0812">Transmembrane</keyword>
<protein>
    <submittedName>
        <fullName evidence="6">RTA1 domain-containing protein</fullName>
    </submittedName>
</protein>
<comment type="caution">
    <text evidence="6">The sequence shown here is derived from an EMBL/GenBank/DDBJ whole genome shotgun (WGS) entry which is preliminary data.</text>
</comment>
<evidence type="ECO:0000313" key="7">
    <source>
        <dbReference type="Proteomes" id="UP000703269"/>
    </source>
</evidence>
<dbReference type="GO" id="GO:0005886">
    <property type="term" value="C:plasma membrane"/>
    <property type="evidence" value="ECO:0007669"/>
    <property type="project" value="TreeGrafter"/>
</dbReference>
<dbReference type="Pfam" id="PF04479">
    <property type="entry name" value="RTA1"/>
    <property type="match status" value="1"/>
</dbReference>
<feature type="transmembrane region" description="Helical" evidence="5">
    <location>
        <begin position="28"/>
        <end position="47"/>
    </location>
</feature>
<feature type="transmembrane region" description="Helical" evidence="5">
    <location>
        <begin position="165"/>
        <end position="189"/>
    </location>
</feature>
<gene>
    <name evidence="6" type="ORF">PsYK624_093840</name>
</gene>
<evidence type="ECO:0000256" key="4">
    <source>
        <dbReference type="ARBA" id="ARBA00023136"/>
    </source>
</evidence>
<evidence type="ECO:0000313" key="6">
    <source>
        <dbReference type="EMBL" id="GJE93225.1"/>
    </source>
</evidence>
<accession>A0A9P3GGD4</accession>
<keyword evidence="7" id="KW-1185">Reference proteome</keyword>
<dbReference type="GO" id="GO:0000324">
    <property type="term" value="C:fungal-type vacuole"/>
    <property type="evidence" value="ECO:0007669"/>
    <property type="project" value="TreeGrafter"/>
</dbReference>
<dbReference type="OrthoDB" id="3358017at2759"/>
<dbReference type="Proteomes" id="UP000703269">
    <property type="component" value="Unassembled WGS sequence"/>
</dbReference>
<evidence type="ECO:0000256" key="1">
    <source>
        <dbReference type="ARBA" id="ARBA00004141"/>
    </source>
</evidence>
<feature type="transmembrane region" description="Helical" evidence="5">
    <location>
        <begin position="131"/>
        <end position="153"/>
    </location>
</feature>
<comment type="subcellular location">
    <subcellularLocation>
        <location evidence="1">Membrane</location>
        <topology evidence="1">Multi-pass membrane protein</topology>
    </subcellularLocation>
</comment>
<keyword evidence="4 5" id="KW-0472">Membrane</keyword>
<dbReference type="EMBL" id="BPQB01000031">
    <property type="protein sequence ID" value="GJE93225.1"/>
    <property type="molecule type" value="Genomic_DNA"/>
</dbReference>
<dbReference type="PANTHER" id="PTHR31465:SF9">
    <property type="entry name" value="SPHINGOID LONG-CHAIN BASE TRANSPORTER RSB1"/>
    <property type="match status" value="1"/>
</dbReference>
<feature type="transmembrane region" description="Helical" evidence="5">
    <location>
        <begin position="258"/>
        <end position="276"/>
    </location>
</feature>
<dbReference type="PANTHER" id="PTHR31465">
    <property type="entry name" value="PROTEIN RTA1-RELATED"/>
    <property type="match status" value="1"/>
</dbReference>
<evidence type="ECO:0000256" key="5">
    <source>
        <dbReference type="SAM" id="Phobius"/>
    </source>
</evidence>
<sequence>MSATTSSLASRASIPPSTNLYHYTPTKGLCYLFVVLFAVTTLAHVFFAVRSRLWWLFPTVVLAGAGELIGWIARTSSSSDPTQRNDYIIQSTCLVLAPTPLLAAIFIIFGRLAQAIGSGYGRLTPRLYSRIFLTCDIVALLIQGSGGGIAASANNTSSQKLGSDIMLVGIIFQTVAMVVFIALAAEFFWRYAKDTPARPDAGYYSPGAARRAPLSRNLKLMTLGLCLAMLFLLVRAFYRVCELADGWNGRIISTQWLFNLFDGAMIVLTMYTLNAFHPGRLLPRTLPDPQRQDSVLEVDKPLAYGQVETVAMRAV</sequence>